<evidence type="ECO:0000313" key="1">
    <source>
        <dbReference type="EMBL" id="KAF4757446.1"/>
    </source>
</evidence>
<dbReference type="EMBL" id="JABANO010002659">
    <property type="protein sequence ID" value="KAF4757446.1"/>
    <property type="molecule type" value="Genomic_DNA"/>
</dbReference>
<dbReference type="Proteomes" id="UP000553632">
    <property type="component" value="Unassembled WGS sequence"/>
</dbReference>
<accession>A0A7J6UK68</accession>
<sequence>MPRSQRLHHQVGDLVWRFRRGSMKQASSWIGPYRVTAASDAETFFNLKPYVPSEDFIDSYQESETADDDILMADPHEVAENMVNPDAVIDEAPSVPAAPGEDVAQELTDDIIIQDLLDEHLLAEIRGAEDYDN</sequence>
<name>A0A7J6UK68_PEROL</name>
<proteinExistence type="predicted"/>
<keyword evidence="2" id="KW-1185">Reference proteome</keyword>
<dbReference type="AlphaFoldDB" id="A0A7J6UK68"/>
<protein>
    <submittedName>
        <fullName evidence="1">Uncharacterized protein</fullName>
    </submittedName>
</protein>
<evidence type="ECO:0000313" key="2">
    <source>
        <dbReference type="Proteomes" id="UP000553632"/>
    </source>
</evidence>
<organism evidence="1 2">
    <name type="scientific">Perkinsus olseni</name>
    <name type="common">Perkinsus atlanticus</name>
    <dbReference type="NCBI Taxonomy" id="32597"/>
    <lineage>
        <taxon>Eukaryota</taxon>
        <taxon>Sar</taxon>
        <taxon>Alveolata</taxon>
        <taxon>Perkinsozoa</taxon>
        <taxon>Perkinsea</taxon>
        <taxon>Perkinsida</taxon>
        <taxon>Perkinsidae</taxon>
        <taxon>Perkinsus</taxon>
    </lineage>
</organism>
<comment type="caution">
    <text evidence="1">The sequence shown here is derived from an EMBL/GenBank/DDBJ whole genome shotgun (WGS) entry which is preliminary data.</text>
</comment>
<gene>
    <name evidence="1" type="ORF">FOZ63_019090</name>
</gene>
<reference evidence="1 2" key="1">
    <citation type="submission" date="2020-04" db="EMBL/GenBank/DDBJ databases">
        <title>Perkinsus olseni comparative genomics.</title>
        <authorList>
            <person name="Bogema D.R."/>
        </authorList>
    </citation>
    <scope>NUCLEOTIDE SEQUENCE [LARGE SCALE GENOMIC DNA]</scope>
    <source>
        <strain evidence="1 2">ATCC PRA-207</strain>
    </source>
</reference>